<keyword evidence="1" id="KW-0274">FAD</keyword>
<dbReference type="EMBL" id="WIWJ01000016">
    <property type="protein sequence ID" value="MQT47304.1"/>
    <property type="molecule type" value="Genomic_DNA"/>
</dbReference>
<dbReference type="PROSITE" id="PS51387">
    <property type="entry name" value="FAD_PCMH"/>
    <property type="match status" value="1"/>
</dbReference>
<dbReference type="GO" id="GO:0004458">
    <property type="term" value="F:D-lactate dehydrogenase (cytochrome) activity"/>
    <property type="evidence" value="ECO:0007669"/>
    <property type="project" value="TreeGrafter"/>
</dbReference>
<dbReference type="AlphaFoldDB" id="A0A6A7YSR3"/>
<dbReference type="InterPro" id="IPR016166">
    <property type="entry name" value="FAD-bd_PCMH"/>
</dbReference>
<dbReference type="GO" id="GO:1903457">
    <property type="term" value="P:lactate catabolic process"/>
    <property type="evidence" value="ECO:0007669"/>
    <property type="project" value="TreeGrafter"/>
</dbReference>
<dbReference type="GO" id="GO:0008720">
    <property type="term" value="F:D-lactate dehydrogenase (NAD+) activity"/>
    <property type="evidence" value="ECO:0007669"/>
    <property type="project" value="TreeGrafter"/>
</dbReference>
<protein>
    <submittedName>
        <fullName evidence="3">FAD-binding protein</fullName>
    </submittedName>
</protein>
<dbReference type="PANTHER" id="PTHR11748:SF119">
    <property type="entry name" value="D-2-HYDROXYGLUTARATE DEHYDROGENASE"/>
    <property type="match status" value="1"/>
</dbReference>
<dbReference type="Proteomes" id="UP000441404">
    <property type="component" value="Unassembled WGS sequence"/>
</dbReference>
<evidence type="ECO:0000256" key="1">
    <source>
        <dbReference type="ARBA" id="ARBA00022827"/>
    </source>
</evidence>
<gene>
    <name evidence="4" type="ORF">GHO39_04315</name>
    <name evidence="3" type="ORF">GHO40_11270</name>
</gene>
<dbReference type="SUPFAM" id="SSF56176">
    <property type="entry name" value="FAD-binding/transporter-associated domain-like"/>
    <property type="match status" value="1"/>
</dbReference>
<dbReference type="RefSeq" id="WP_153326921.1">
    <property type="nucleotide sequence ID" value="NZ_WIWI01000009.1"/>
</dbReference>
<reference evidence="5 6" key="1">
    <citation type="submission" date="2019-10" db="EMBL/GenBank/DDBJ databases">
        <title>Evaluation of single-gene subtyping targets for Pseudomonas.</title>
        <authorList>
            <person name="Reichler S.J."/>
            <person name="Orsi R.H."/>
            <person name="Wiedmann M."/>
            <person name="Martin N.H."/>
            <person name="Murphy S.I."/>
        </authorList>
    </citation>
    <scope>NUCLEOTIDE SEQUENCE [LARGE SCALE GENOMIC DNA]</scope>
    <source>
        <strain evidence="4 6">FSL R10-3254</strain>
        <strain evidence="3 5">FSL R10-3257</strain>
    </source>
</reference>
<proteinExistence type="predicted"/>
<keyword evidence="1" id="KW-0285">Flavoprotein</keyword>
<evidence type="ECO:0000313" key="6">
    <source>
        <dbReference type="Proteomes" id="UP000489190"/>
    </source>
</evidence>
<comment type="caution">
    <text evidence="3">The sequence shown here is derived from an EMBL/GenBank/DDBJ whole genome shotgun (WGS) entry which is preliminary data.</text>
</comment>
<evidence type="ECO:0000259" key="2">
    <source>
        <dbReference type="PROSITE" id="PS51387"/>
    </source>
</evidence>
<dbReference type="EMBL" id="WIWI01000009">
    <property type="protein sequence ID" value="MQT88367.1"/>
    <property type="molecule type" value="Genomic_DNA"/>
</dbReference>
<name>A0A6A7YSR3_9PSED</name>
<dbReference type="InterPro" id="IPR016169">
    <property type="entry name" value="FAD-bd_PCMH_sub2"/>
</dbReference>
<evidence type="ECO:0000313" key="3">
    <source>
        <dbReference type="EMBL" id="MQT47304.1"/>
    </source>
</evidence>
<dbReference type="GO" id="GO:0071949">
    <property type="term" value="F:FAD binding"/>
    <property type="evidence" value="ECO:0007669"/>
    <property type="project" value="InterPro"/>
</dbReference>
<feature type="domain" description="FAD-binding PCMH-type" evidence="2">
    <location>
        <begin position="46"/>
        <end position="218"/>
    </location>
</feature>
<dbReference type="InterPro" id="IPR036318">
    <property type="entry name" value="FAD-bd_PCMH-like_sf"/>
</dbReference>
<dbReference type="Pfam" id="PF01565">
    <property type="entry name" value="FAD_binding_4"/>
    <property type="match status" value="1"/>
</dbReference>
<evidence type="ECO:0000313" key="5">
    <source>
        <dbReference type="Proteomes" id="UP000441404"/>
    </source>
</evidence>
<accession>A0A6A7YSR3</accession>
<evidence type="ECO:0000313" key="4">
    <source>
        <dbReference type="EMBL" id="MQT88367.1"/>
    </source>
</evidence>
<dbReference type="Gene3D" id="3.30.465.10">
    <property type="match status" value="1"/>
</dbReference>
<sequence>MTDQKTRVQALCAALPELDWISSAFQLKRLSKDFHWFSPILKNDLADCVADLAVKPRNVEELRQIVAACSAAAIGMTLRGGGTGNYGQAVPLQGGLVIDMGGLSDVQWVRDDVVCAQAGIRLAVLEDALRENGRELRCMPSTYRMATLGGLFAGGFGGIGSITYGPLAAHGTLLAARILTVEAEPQIVDIRGPELLLLNHSYGTNGIVLELEIAVAPAQEWDEYLLSFPSADAAFHCAEALAQSPAISKRNIAFFEAGVVNYFTDLSAYRSADEHAVITALTPAGREPLEQLLASFGGHIAVAKTAVEVRETGHTLLEYCWNHTTLHALKEDKNLTYLQTGYAYGETWQQLQAIAQWHEPGEVMSHLEFIRDAQGRVLCVGMPLVRYQTPERLQAVMAAHRSCGIRIDDPHVFHLEDGKHGGVLDPQVLVLKRRFDPAGLLNPGKIRGWR</sequence>
<dbReference type="PANTHER" id="PTHR11748">
    <property type="entry name" value="D-LACTATE DEHYDROGENASE"/>
    <property type="match status" value="1"/>
</dbReference>
<dbReference type="InterPro" id="IPR006094">
    <property type="entry name" value="Oxid_FAD_bind_N"/>
</dbReference>
<organism evidence="3 5">
    <name type="scientific">Pseudomonas helleri</name>
    <dbReference type="NCBI Taxonomy" id="1608996"/>
    <lineage>
        <taxon>Bacteria</taxon>
        <taxon>Pseudomonadati</taxon>
        <taxon>Pseudomonadota</taxon>
        <taxon>Gammaproteobacteria</taxon>
        <taxon>Pseudomonadales</taxon>
        <taxon>Pseudomonadaceae</taxon>
        <taxon>Pseudomonas</taxon>
    </lineage>
</organism>
<dbReference type="Proteomes" id="UP000489190">
    <property type="component" value="Unassembled WGS sequence"/>
</dbReference>